<organism evidence="2 3">
    <name type="scientific">Flagellimonas aquimarina</name>
    <dbReference type="NCBI Taxonomy" id="2201895"/>
    <lineage>
        <taxon>Bacteria</taxon>
        <taxon>Pseudomonadati</taxon>
        <taxon>Bacteroidota</taxon>
        <taxon>Flavobacteriia</taxon>
        <taxon>Flavobacteriales</taxon>
        <taxon>Flavobacteriaceae</taxon>
        <taxon>Flagellimonas</taxon>
    </lineage>
</organism>
<dbReference type="GO" id="GO:0016747">
    <property type="term" value="F:acyltransferase activity, transferring groups other than amino-acyl groups"/>
    <property type="evidence" value="ECO:0007669"/>
    <property type="project" value="InterPro"/>
</dbReference>
<dbReference type="SUPFAM" id="SSF55729">
    <property type="entry name" value="Acyl-CoA N-acyltransferases (Nat)"/>
    <property type="match status" value="1"/>
</dbReference>
<dbReference type="RefSeq" id="WP_109664505.1">
    <property type="nucleotide sequence ID" value="NZ_QGEG01000004.1"/>
</dbReference>
<keyword evidence="2" id="KW-0808">Transferase</keyword>
<dbReference type="PROSITE" id="PS51186">
    <property type="entry name" value="GNAT"/>
    <property type="match status" value="1"/>
</dbReference>
<dbReference type="Pfam" id="PF00583">
    <property type="entry name" value="Acetyltransf_1"/>
    <property type="match status" value="1"/>
</dbReference>
<dbReference type="CDD" id="cd04301">
    <property type="entry name" value="NAT_SF"/>
    <property type="match status" value="1"/>
</dbReference>
<gene>
    <name evidence="2" type="ORF">DKG77_14550</name>
</gene>
<feature type="domain" description="N-acetyltransferase" evidence="1">
    <location>
        <begin position="1"/>
        <end position="167"/>
    </location>
</feature>
<reference evidence="2 3" key="1">
    <citation type="submission" date="2018-05" db="EMBL/GenBank/DDBJ databases">
        <title>Complete genome sequence of Flagellimonas aquimarina ECD12 isolated from seaweed Ecklonia cava.</title>
        <authorList>
            <person name="Choi S."/>
            <person name="Seong C."/>
        </authorList>
    </citation>
    <scope>NUCLEOTIDE SEQUENCE [LARGE SCALE GENOMIC DNA]</scope>
    <source>
        <strain evidence="2 3">ECD12</strain>
    </source>
</reference>
<comment type="caution">
    <text evidence="2">The sequence shown here is derived from an EMBL/GenBank/DDBJ whole genome shotgun (WGS) entry which is preliminary data.</text>
</comment>
<name>A0A316KTI8_9FLAO</name>
<dbReference type="Proteomes" id="UP000245762">
    <property type="component" value="Unassembled WGS sequence"/>
</dbReference>
<dbReference type="AlphaFoldDB" id="A0A316KTI8"/>
<accession>A0A316KTI8</accession>
<protein>
    <submittedName>
        <fullName evidence="2">GNAT family N-acetyltransferase</fullName>
    </submittedName>
</protein>
<dbReference type="InterPro" id="IPR000182">
    <property type="entry name" value="GNAT_dom"/>
</dbReference>
<dbReference type="OrthoDB" id="758560at2"/>
<evidence type="ECO:0000259" key="1">
    <source>
        <dbReference type="PROSITE" id="PS51186"/>
    </source>
</evidence>
<dbReference type="Gene3D" id="3.40.630.30">
    <property type="match status" value="1"/>
</dbReference>
<keyword evidence="3" id="KW-1185">Reference proteome</keyword>
<evidence type="ECO:0000313" key="3">
    <source>
        <dbReference type="Proteomes" id="UP000245762"/>
    </source>
</evidence>
<dbReference type="InterPro" id="IPR016181">
    <property type="entry name" value="Acyl_CoA_acyltransferase"/>
</dbReference>
<dbReference type="EMBL" id="QGEG01000004">
    <property type="protein sequence ID" value="PWL37527.1"/>
    <property type="molecule type" value="Genomic_DNA"/>
</dbReference>
<sequence length="174" mass="20146">MTIENSVSKDIDEIFRLYLIATDFQRSKGLVTWPEFDRKMVSDEIDQDRQWKILVNGKIACVWASAFEDPIIWGEKNGQPSLYLHRIATNPEFRGMHMVKRILEWASIHAQLHGKSFIRMDTVGENKKLIAYYQSCGFNFLGLKQLKNTESLPAHYHNAVVSLFEIELPAPTNF</sequence>
<proteinExistence type="predicted"/>
<evidence type="ECO:0000313" key="2">
    <source>
        <dbReference type="EMBL" id="PWL37527.1"/>
    </source>
</evidence>